<reference evidence="2 3" key="1">
    <citation type="submission" date="2015-01" db="EMBL/GenBank/DDBJ databases">
        <title>Evolution of Trichinella species and genotypes.</title>
        <authorList>
            <person name="Korhonen P.K."/>
            <person name="Edoardo P."/>
            <person name="Giuseppe L.R."/>
            <person name="Gasser R.B."/>
        </authorList>
    </citation>
    <scope>NUCLEOTIDE SEQUENCE [LARGE SCALE GENOMIC DNA]</scope>
    <source>
        <strain evidence="2">ISS1980</strain>
    </source>
</reference>
<feature type="region of interest" description="Disordered" evidence="1">
    <location>
        <begin position="1"/>
        <end position="26"/>
    </location>
</feature>
<proteinExistence type="predicted"/>
<accession>A0A0V1MHT4</accession>
<dbReference type="Proteomes" id="UP000054843">
    <property type="component" value="Unassembled WGS sequence"/>
</dbReference>
<protein>
    <submittedName>
        <fullName evidence="2">Uncharacterized protein</fullName>
    </submittedName>
</protein>
<dbReference type="EMBL" id="JYDO01000100">
    <property type="protein sequence ID" value="KRZ71226.1"/>
    <property type="molecule type" value="Genomic_DNA"/>
</dbReference>
<organism evidence="2 3">
    <name type="scientific">Trichinella papuae</name>
    <dbReference type="NCBI Taxonomy" id="268474"/>
    <lineage>
        <taxon>Eukaryota</taxon>
        <taxon>Metazoa</taxon>
        <taxon>Ecdysozoa</taxon>
        <taxon>Nematoda</taxon>
        <taxon>Enoplea</taxon>
        <taxon>Dorylaimia</taxon>
        <taxon>Trichinellida</taxon>
        <taxon>Trichinellidae</taxon>
        <taxon>Trichinella</taxon>
    </lineage>
</organism>
<comment type="caution">
    <text evidence="2">The sequence shown here is derived from an EMBL/GenBank/DDBJ whole genome shotgun (WGS) entry which is preliminary data.</text>
</comment>
<dbReference type="AlphaFoldDB" id="A0A0V1MHT4"/>
<evidence type="ECO:0000256" key="1">
    <source>
        <dbReference type="SAM" id="MobiDB-lite"/>
    </source>
</evidence>
<name>A0A0V1MHT4_9BILA</name>
<gene>
    <name evidence="2" type="ORF">T10_10652</name>
</gene>
<keyword evidence="3" id="KW-1185">Reference proteome</keyword>
<evidence type="ECO:0000313" key="2">
    <source>
        <dbReference type="EMBL" id="KRZ71226.1"/>
    </source>
</evidence>
<evidence type="ECO:0000313" key="3">
    <source>
        <dbReference type="Proteomes" id="UP000054843"/>
    </source>
</evidence>
<sequence>MARASYDETPVSTCGTGKKAEDNSKQQQGKRYIGECVFTQPFALCSNLIDQSISICQQGVQVTLEFSEFIQTAECAV</sequence>